<proteinExistence type="predicted"/>
<dbReference type="EMBL" id="CAKLBY020000119">
    <property type="protein sequence ID" value="CAK7927982.1"/>
    <property type="molecule type" value="Genomic_DNA"/>
</dbReference>
<organism evidence="1 2">
    <name type="scientific">Peronospora matthiolae</name>
    <dbReference type="NCBI Taxonomy" id="2874970"/>
    <lineage>
        <taxon>Eukaryota</taxon>
        <taxon>Sar</taxon>
        <taxon>Stramenopiles</taxon>
        <taxon>Oomycota</taxon>
        <taxon>Peronosporomycetes</taxon>
        <taxon>Peronosporales</taxon>
        <taxon>Peronosporaceae</taxon>
        <taxon>Peronospora</taxon>
    </lineage>
</organism>
<sequence>MYVSDVAQQDWDEDTERLTFALNIADDCVRKETTIDMAHMWDGRTTVKATLPVVNTLFKGSGA</sequence>
<evidence type="ECO:0000313" key="1">
    <source>
        <dbReference type="EMBL" id="CAK7927982.1"/>
    </source>
</evidence>
<accession>A0AAV1U3B3</accession>
<reference evidence="1" key="1">
    <citation type="submission" date="2024-01" db="EMBL/GenBank/DDBJ databases">
        <authorList>
            <person name="Webb A."/>
        </authorList>
    </citation>
    <scope>NUCLEOTIDE SEQUENCE</scope>
    <source>
        <strain evidence="1">Pm1</strain>
    </source>
</reference>
<comment type="caution">
    <text evidence="1">The sequence shown here is derived from an EMBL/GenBank/DDBJ whole genome shotgun (WGS) entry which is preliminary data.</text>
</comment>
<gene>
    <name evidence="1" type="ORF">PM001_LOCUS13132</name>
</gene>
<dbReference type="Proteomes" id="UP001162060">
    <property type="component" value="Unassembled WGS sequence"/>
</dbReference>
<evidence type="ECO:0000313" key="2">
    <source>
        <dbReference type="Proteomes" id="UP001162060"/>
    </source>
</evidence>
<protein>
    <submittedName>
        <fullName evidence="1">Uncharacterized protein</fullName>
    </submittedName>
</protein>
<name>A0AAV1U3B3_9STRA</name>
<dbReference type="AlphaFoldDB" id="A0AAV1U3B3"/>